<feature type="compositionally biased region" description="Basic and acidic residues" evidence="4">
    <location>
        <begin position="404"/>
        <end position="413"/>
    </location>
</feature>
<protein>
    <submittedName>
        <fullName evidence="7">TOM1-like protein 2</fullName>
    </submittedName>
</protein>
<dbReference type="InterPro" id="IPR004152">
    <property type="entry name" value="GAT_dom"/>
</dbReference>
<evidence type="ECO:0000256" key="4">
    <source>
        <dbReference type="SAM" id="MobiDB-lite"/>
    </source>
</evidence>
<dbReference type="CDD" id="cd14233">
    <property type="entry name" value="GAT_TOM1_like"/>
    <property type="match status" value="1"/>
</dbReference>
<evidence type="ECO:0000313" key="8">
    <source>
        <dbReference type="Proteomes" id="UP001174909"/>
    </source>
</evidence>
<dbReference type="AlphaFoldDB" id="A0AA35TEI2"/>
<dbReference type="GO" id="GO:0043130">
    <property type="term" value="F:ubiquitin binding"/>
    <property type="evidence" value="ECO:0007669"/>
    <property type="project" value="InterPro"/>
</dbReference>
<accession>A0AA35TEI2</accession>
<dbReference type="PROSITE" id="PS50179">
    <property type="entry name" value="VHS"/>
    <property type="match status" value="1"/>
</dbReference>
<feature type="region of interest" description="Disordered" evidence="4">
    <location>
        <begin position="386"/>
        <end position="429"/>
    </location>
</feature>
<feature type="compositionally biased region" description="Low complexity" evidence="4">
    <location>
        <begin position="461"/>
        <end position="480"/>
    </location>
</feature>
<organism evidence="7 8">
    <name type="scientific">Geodia barretti</name>
    <name type="common">Barrett's horny sponge</name>
    <dbReference type="NCBI Taxonomy" id="519541"/>
    <lineage>
        <taxon>Eukaryota</taxon>
        <taxon>Metazoa</taxon>
        <taxon>Porifera</taxon>
        <taxon>Demospongiae</taxon>
        <taxon>Heteroscleromorpha</taxon>
        <taxon>Tetractinellida</taxon>
        <taxon>Astrophorina</taxon>
        <taxon>Geodiidae</taxon>
        <taxon>Geodia</taxon>
    </lineage>
</organism>
<dbReference type="GO" id="GO:0015031">
    <property type="term" value="P:protein transport"/>
    <property type="evidence" value="ECO:0007669"/>
    <property type="project" value="UniProtKB-KW"/>
</dbReference>
<keyword evidence="8" id="KW-1185">Reference proteome</keyword>
<dbReference type="Proteomes" id="UP001174909">
    <property type="component" value="Unassembled WGS sequence"/>
</dbReference>
<dbReference type="Gene3D" id="1.20.58.160">
    <property type="match status" value="1"/>
</dbReference>
<feature type="compositionally biased region" description="Low complexity" evidence="4">
    <location>
        <begin position="392"/>
        <end position="401"/>
    </location>
</feature>
<dbReference type="GO" id="GO:0035091">
    <property type="term" value="F:phosphatidylinositol binding"/>
    <property type="evidence" value="ECO:0007669"/>
    <property type="project" value="InterPro"/>
</dbReference>
<dbReference type="Gene3D" id="1.25.40.90">
    <property type="match status" value="1"/>
</dbReference>
<dbReference type="SUPFAM" id="SSF89009">
    <property type="entry name" value="GAT-like domain"/>
    <property type="match status" value="1"/>
</dbReference>
<feature type="region of interest" description="Disordered" evidence="4">
    <location>
        <begin position="460"/>
        <end position="518"/>
    </location>
</feature>
<evidence type="ECO:0000256" key="1">
    <source>
        <dbReference type="ARBA" id="ARBA00007708"/>
    </source>
</evidence>
<sequence>MAGFFGFGAFSTPVGQLIERATDNAASAGNLPLHLEVCDLINETDSGPKDAVAAIRKRLTGSYKNFHIINLTLTVLETCVKNCGLRFHVKIAQKEFLNDLLRVIQPKNNPPTIVKERVLGLIQYWADAFRGRPQLGTVEEVYEDLKAQGVEFPPVDLDQLAPVQTPSRQSQAPSAPDELSLTAQPQSSSGQRRSHRSPRGPIGPLKPEQVAKLLSELDIVRRNIDVMSEIMTENQPGQESQDDYQLLEELNRSVHSMQSRVADLIERCQDEIILESTLQINDELNSVFVRYERYLRNREALQQPGQEGREKVPESVQEGSVATTSLNEPAATICYPALDDQQPPPYEGEASVGTLIDLGSDITAPLPPQSTPEGQDIVSQLKDLGITGGQSGPQQSAAPAAVEQSHDEFDMFAKSRTAYAGPTGGSTYEDLRVDQNQSLTQALHGRSTEPNVYADLQEWLAPPTTTPTSQPSAESATSAEFDQFLQQRSQQAESLPPARHRAQMQRKEDQTSDELFAL</sequence>
<dbReference type="CDD" id="cd03565">
    <property type="entry name" value="VHS_Tom1_like"/>
    <property type="match status" value="1"/>
</dbReference>
<name>A0AA35TEI2_GEOBA</name>
<dbReference type="InterPro" id="IPR008942">
    <property type="entry name" value="ENTH_VHS"/>
</dbReference>
<dbReference type="Pfam" id="PF03127">
    <property type="entry name" value="GAT"/>
    <property type="match status" value="1"/>
</dbReference>
<keyword evidence="3" id="KW-0653">Protein transport</keyword>
<dbReference type="InterPro" id="IPR002014">
    <property type="entry name" value="VHS_dom"/>
</dbReference>
<dbReference type="PIRSF" id="PIRSF036948">
    <property type="entry name" value="TOM1"/>
    <property type="match status" value="1"/>
</dbReference>
<dbReference type="PROSITE" id="PS50909">
    <property type="entry name" value="GAT"/>
    <property type="match status" value="1"/>
</dbReference>
<comment type="similarity">
    <text evidence="1">Belongs to the TOM1 family.</text>
</comment>
<feature type="compositionally biased region" description="Polar residues" evidence="4">
    <location>
        <begin position="317"/>
        <end position="327"/>
    </location>
</feature>
<dbReference type="GO" id="GO:0007165">
    <property type="term" value="P:signal transduction"/>
    <property type="evidence" value="ECO:0007669"/>
    <property type="project" value="TreeGrafter"/>
</dbReference>
<dbReference type="PANTHER" id="PTHR13856">
    <property type="entry name" value="VHS DOMAIN CONTAINING PROTEIN FAMILY"/>
    <property type="match status" value="1"/>
</dbReference>
<feature type="region of interest" description="Disordered" evidence="4">
    <location>
        <begin position="301"/>
        <end position="327"/>
    </location>
</feature>
<evidence type="ECO:0000313" key="7">
    <source>
        <dbReference type="EMBL" id="CAI8045486.1"/>
    </source>
</evidence>
<dbReference type="Pfam" id="PF00790">
    <property type="entry name" value="VHS"/>
    <property type="match status" value="1"/>
</dbReference>
<reference evidence="7" key="1">
    <citation type="submission" date="2023-03" db="EMBL/GenBank/DDBJ databases">
        <authorList>
            <person name="Steffen K."/>
            <person name="Cardenas P."/>
        </authorList>
    </citation>
    <scope>NUCLEOTIDE SEQUENCE</scope>
</reference>
<dbReference type="InterPro" id="IPR014645">
    <property type="entry name" value="TOM1"/>
</dbReference>
<proteinExistence type="inferred from homology"/>
<dbReference type="SUPFAM" id="SSF48464">
    <property type="entry name" value="ENTH/VHS domain"/>
    <property type="match status" value="1"/>
</dbReference>
<dbReference type="SMART" id="SM00288">
    <property type="entry name" value="VHS"/>
    <property type="match status" value="1"/>
</dbReference>
<feature type="domain" description="GAT" evidence="6">
    <location>
        <begin position="208"/>
        <end position="296"/>
    </location>
</feature>
<keyword evidence="2" id="KW-0813">Transport</keyword>
<dbReference type="GO" id="GO:0016020">
    <property type="term" value="C:membrane"/>
    <property type="evidence" value="ECO:0007669"/>
    <property type="project" value="TreeGrafter"/>
</dbReference>
<feature type="compositionally biased region" description="Polar residues" evidence="4">
    <location>
        <begin position="484"/>
        <end position="493"/>
    </location>
</feature>
<feature type="region of interest" description="Disordered" evidence="4">
    <location>
        <begin position="164"/>
        <end position="207"/>
    </location>
</feature>
<evidence type="ECO:0000256" key="2">
    <source>
        <dbReference type="ARBA" id="ARBA00022448"/>
    </source>
</evidence>
<dbReference type="GO" id="GO:0030276">
    <property type="term" value="F:clathrin binding"/>
    <property type="evidence" value="ECO:0007669"/>
    <property type="project" value="TreeGrafter"/>
</dbReference>
<evidence type="ECO:0000259" key="6">
    <source>
        <dbReference type="PROSITE" id="PS50909"/>
    </source>
</evidence>
<dbReference type="GO" id="GO:0005768">
    <property type="term" value="C:endosome"/>
    <property type="evidence" value="ECO:0007669"/>
    <property type="project" value="TreeGrafter"/>
</dbReference>
<feature type="compositionally biased region" description="Polar residues" evidence="4">
    <location>
        <begin position="164"/>
        <end position="173"/>
    </location>
</feature>
<feature type="domain" description="VHS" evidence="5">
    <location>
        <begin position="21"/>
        <end position="153"/>
    </location>
</feature>
<gene>
    <name evidence="7" type="ORF">GBAR_LOCUS25166</name>
</gene>
<evidence type="ECO:0000259" key="5">
    <source>
        <dbReference type="PROSITE" id="PS50179"/>
    </source>
</evidence>
<comment type="caution">
    <text evidence="7">The sequence shown here is derived from an EMBL/GenBank/DDBJ whole genome shotgun (WGS) entry which is preliminary data.</text>
</comment>
<dbReference type="EMBL" id="CASHTH010003476">
    <property type="protein sequence ID" value="CAI8045486.1"/>
    <property type="molecule type" value="Genomic_DNA"/>
</dbReference>
<evidence type="ECO:0000256" key="3">
    <source>
        <dbReference type="ARBA" id="ARBA00022927"/>
    </source>
</evidence>
<dbReference type="InterPro" id="IPR038425">
    <property type="entry name" value="GAT_sf"/>
</dbReference>
<dbReference type="PANTHER" id="PTHR13856:SF137">
    <property type="entry name" value="GH05942P"/>
    <property type="match status" value="1"/>
</dbReference>